<dbReference type="SUPFAM" id="SSF52540">
    <property type="entry name" value="P-loop containing nucleoside triphosphate hydrolases"/>
    <property type="match status" value="1"/>
</dbReference>
<evidence type="ECO:0000259" key="3">
    <source>
        <dbReference type="Pfam" id="PF00685"/>
    </source>
</evidence>
<gene>
    <name evidence="4" type="ORF">RFI_04433</name>
</gene>
<feature type="domain" description="Sulfotransferase" evidence="3">
    <location>
        <begin position="9"/>
        <end position="103"/>
    </location>
</feature>
<protein>
    <submittedName>
        <fullName evidence="4">Sulfotransferase family cytosolic 1B member 1</fullName>
    </submittedName>
</protein>
<dbReference type="InterPro" id="IPR000863">
    <property type="entry name" value="Sulfotransferase_dom"/>
</dbReference>
<keyword evidence="2 4" id="KW-0808">Transferase</keyword>
<organism evidence="4 5">
    <name type="scientific">Reticulomyxa filosa</name>
    <dbReference type="NCBI Taxonomy" id="46433"/>
    <lineage>
        <taxon>Eukaryota</taxon>
        <taxon>Sar</taxon>
        <taxon>Rhizaria</taxon>
        <taxon>Retaria</taxon>
        <taxon>Foraminifera</taxon>
        <taxon>Monothalamids</taxon>
        <taxon>Reticulomyxidae</taxon>
        <taxon>Reticulomyxa</taxon>
    </lineage>
</organism>
<reference evidence="4 5" key="1">
    <citation type="journal article" date="2013" name="Curr. Biol.">
        <title>The Genome of the Foraminiferan Reticulomyxa filosa.</title>
        <authorList>
            <person name="Glockner G."/>
            <person name="Hulsmann N."/>
            <person name="Schleicher M."/>
            <person name="Noegel A.A."/>
            <person name="Eichinger L."/>
            <person name="Gallinger C."/>
            <person name="Pawlowski J."/>
            <person name="Sierra R."/>
            <person name="Euteneuer U."/>
            <person name="Pillet L."/>
            <person name="Moustafa A."/>
            <person name="Platzer M."/>
            <person name="Groth M."/>
            <person name="Szafranski K."/>
            <person name="Schliwa M."/>
        </authorList>
    </citation>
    <scope>NUCLEOTIDE SEQUENCE [LARGE SCALE GENOMIC DNA]</scope>
</reference>
<dbReference type="Pfam" id="PF00685">
    <property type="entry name" value="Sulfotransfer_1"/>
    <property type="match status" value="1"/>
</dbReference>
<evidence type="ECO:0000256" key="1">
    <source>
        <dbReference type="ARBA" id="ARBA00005771"/>
    </source>
</evidence>
<sequence length="122" mass="14005">MEEPRVLGNNILWLYYEDMSKDCLKEIAKIVEFLNLGDLIDSQDLENIAKNSSFETMKTMAKEGKETFPVEFFRKGVCDDWKNCFNEEYAGLFDTITNTKFAGINIPYCTKVQGGNSSFTKQ</sequence>
<accession>X6P523</accession>
<name>X6P523_RETFI</name>
<evidence type="ECO:0000256" key="2">
    <source>
        <dbReference type="ARBA" id="ARBA00022679"/>
    </source>
</evidence>
<keyword evidence="5" id="KW-1185">Reference proteome</keyword>
<evidence type="ECO:0000313" key="5">
    <source>
        <dbReference type="Proteomes" id="UP000023152"/>
    </source>
</evidence>
<comment type="caution">
    <text evidence="4">The sequence shown here is derived from an EMBL/GenBank/DDBJ whole genome shotgun (WGS) entry which is preliminary data.</text>
</comment>
<dbReference type="PANTHER" id="PTHR11783">
    <property type="entry name" value="SULFOTRANSFERASE SULT"/>
    <property type="match status" value="1"/>
</dbReference>
<proteinExistence type="inferred from homology"/>
<dbReference type="AlphaFoldDB" id="X6P523"/>
<dbReference type="EMBL" id="ASPP01004005">
    <property type="protein sequence ID" value="ETO32687.1"/>
    <property type="molecule type" value="Genomic_DNA"/>
</dbReference>
<dbReference type="GO" id="GO:0008146">
    <property type="term" value="F:sulfotransferase activity"/>
    <property type="evidence" value="ECO:0007669"/>
    <property type="project" value="InterPro"/>
</dbReference>
<dbReference type="OrthoDB" id="205623at2759"/>
<evidence type="ECO:0000313" key="4">
    <source>
        <dbReference type="EMBL" id="ETO32687.1"/>
    </source>
</evidence>
<comment type="similarity">
    <text evidence="1">Belongs to the sulfotransferase 1 family.</text>
</comment>
<dbReference type="Gene3D" id="3.40.50.300">
    <property type="entry name" value="P-loop containing nucleotide triphosphate hydrolases"/>
    <property type="match status" value="1"/>
</dbReference>
<dbReference type="Proteomes" id="UP000023152">
    <property type="component" value="Unassembled WGS sequence"/>
</dbReference>
<dbReference type="InterPro" id="IPR027417">
    <property type="entry name" value="P-loop_NTPase"/>
</dbReference>